<proteinExistence type="predicted"/>
<evidence type="ECO:0000313" key="3">
    <source>
        <dbReference type="Proteomes" id="UP001174936"/>
    </source>
</evidence>
<gene>
    <name evidence="2" type="ORF">B0T16DRAFT_395555</name>
</gene>
<name>A0AA40CIC4_9PEZI</name>
<evidence type="ECO:0000256" key="1">
    <source>
        <dbReference type="SAM" id="MobiDB-lite"/>
    </source>
</evidence>
<organism evidence="2 3">
    <name type="scientific">Cercophora newfieldiana</name>
    <dbReference type="NCBI Taxonomy" id="92897"/>
    <lineage>
        <taxon>Eukaryota</taxon>
        <taxon>Fungi</taxon>
        <taxon>Dikarya</taxon>
        <taxon>Ascomycota</taxon>
        <taxon>Pezizomycotina</taxon>
        <taxon>Sordariomycetes</taxon>
        <taxon>Sordariomycetidae</taxon>
        <taxon>Sordariales</taxon>
        <taxon>Lasiosphaeriaceae</taxon>
        <taxon>Cercophora</taxon>
    </lineage>
</organism>
<feature type="region of interest" description="Disordered" evidence="1">
    <location>
        <begin position="134"/>
        <end position="155"/>
    </location>
</feature>
<sequence>MADSLIIEVPGSCSHTGCNKSTFRTHPTCFKHFQDAHNEPLHKDKGKKTHGICSICKTAEVTPGLKTCTHCRYRNSSKKFRSARRKEAGKGLWTVKQFAEGKGHLCFLCLVRPPMEGPYHNTCEQCETERLEKEKKREAKKAEKAKAKRKKRSGN</sequence>
<evidence type="ECO:0000313" key="2">
    <source>
        <dbReference type="EMBL" id="KAK0639921.1"/>
    </source>
</evidence>
<keyword evidence="3" id="KW-1185">Reference proteome</keyword>
<comment type="caution">
    <text evidence="2">The sequence shown here is derived from an EMBL/GenBank/DDBJ whole genome shotgun (WGS) entry which is preliminary data.</text>
</comment>
<reference evidence="2" key="1">
    <citation type="submission" date="2023-06" db="EMBL/GenBank/DDBJ databases">
        <title>Genome-scale phylogeny and comparative genomics of the fungal order Sordariales.</title>
        <authorList>
            <consortium name="Lawrence Berkeley National Laboratory"/>
            <person name="Hensen N."/>
            <person name="Bonometti L."/>
            <person name="Westerberg I."/>
            <person name="Brannstrom I.O."/>
            <person name="Guillou S."/>
            <person name="Cros-Aarteil S."/>
            <person name="Calhoun S."/>
            <person name="Haridas S."/>
            <person name="Kuo A."/>
            <person name="Mondo S."/>
            <person name="Pangilinan J."/>
            <person name="Riley R."/>
            <person name="Labutti K."/>
            <person name="Andreopoulos B."/>
            <person name="Lipzen A."/>
            <person name="Chen C."/>
            <person name="Yanf M."/>
            <person name="Daum C."/>
            <person name="Ng V."/>
            <person name="Clum A."/>
            <person name="Steindorff A."/>
            <person name="Ohm R."/>
            <person name="Martin F."/>
            <person name="Silar P."/>
            <person name="Natvig D."/>
            <person name="Lalanne C."/>
            <person name="Gautier V."/>
            <person name="Ament-Velasquez S.L."/>
            <person name="Kruys A."/>
            <person name="Hutchinson M.I."/>
            <person name="Powell A.J."/>
            <person name="Barry K."/>
            <person name="Miller A.N."/>
            <person name="Grigoriev I.V."/>
            <person name="Debuchy R."/>
            <person name="Gladieux P."/>
            <person name="Thoren M.H."/>
            <person name="Johannesson H."/>
        </authorList>
    </citation>
    <scope>NUCLEOTIDE SEQUENCE</scope>
    <source>
        <strain evidence="2">SMH2532-1</strain>
    </source>
</reference>
<feature type="compositionally biased region" description="Basic residues" evidence="1">
    <location>
        <begin position="146"/>
        <end position="155"/>
    </location>
</feature>
<protein>
    <submittedName>
        <fullName evidence="2">Uncharacterized protein</fullName>
    </submittedName>
</protein>
<feature type="compositionally biased region" description="Basic and acidic residues" evidence="1">
    <location>
        <begin position="134"/>
        <end position="145"/>
    </location>
</feature>
<dbReference type="EMBL" id="JAULSV010000007">
    <property type="protein sequence ID" value="KAK0639921.1"/>
    <property type="molecule type" value="Genomic_DNA"/>
</dbReference>
<accession>A0AA40CIC4</accession>
<dbReference type="Proteomes" id="UP001174936">
    <property type="component" value="Unassembled WGS sequence"/>
</dbReference>
<dbReference type="AlphaFoldDB" id="A0AA40CIC4"/>